<sequence>MLNLLYRLLLSPFLPSLALPISYAKSREAFRGSVEQFLRMDSFPHLHPLTSLQIGYVKSHLSKAFLYFAPVSHKFLILVDNQSWRKNKQSRSAFIRELMITKYRLSPFINHRTLHKSPNLGYRSPSHESKNLYKWFPIMNMARLREKAPFSAMNLYEALHGLIVFEVAWSDVRGINYFNKLQDDTSFALEVKALRKWEFNGIDQALACITSWFTGTESETQTLQNNLVLLHNKVPSLCSHEITVAAKALLFNDASQAELFSEDVFFDVRECPIDTNDILSRDCQVAGTHGNREQNVEMNSSIESMEYKDTFLLFTFNDTDLPYKLRQIITPDLKLLALLEAGLPSWVIFLQSYPLFCKVYSPWMPPLFRTFYILISLITVVIGFYDLYKNIPLLKATASHLCGPLFKWIEEWDGISRIRYLGTMLFLHNLEKAIKWFLTMMRMVTLSVSLLMKPLTYPLGEIIEFVKPMWIIFAEMGEQFYITSWVWIGPFFSMISDFVEVLFSPFELLYSCLASLGIINFTLNFILRSNNNDMPTVSFDVDIISLSSTRLSCVGKSFGFSLFCSIYTVFVIAFKNIASSMNDVTLLSKVKSNSSQISPWGSLWNDLFSQVFRSLRNIFNGLVAFWTSCTQYRHRMKFLNDTIVADVGNWNLSSAVLVVLLYF</sequence>
<accession>A0ACC1CA09</accession>
<protein>
    <submittedName>
        <fullName evidence="1">Uncharacterized protein</fullName>
    </submittedName>
</protein>
<proteinExistence type="predicted"/>
<keyword evidence="2" id="KW-1185">Reference proteome</keyword>
<evidence type="ECO:0000313" key="2">
    <source>
        <dbReference type="Proteomes" id="UP001164250"/>
    </source>
</evidence>
<comment type="caution">
    <text evidence="1">The sequence shown here is derived from an EMBL/GenBank/DDBJ whole genome shotgun (WGS) entry which is preliminary data.</text>
</comment>
<reference evidence="2" key="1">
    <citation type="journal article" date="2023" name="G3 (Bethesda)">
        <title>Genome assembly and association tests identify interacting loci associated with vigor, precocity, and sex in interspecific pistachio rootstocks.</title>
        <authorList>
            <person name="Palmer W."/>
            <person name="Jacygrad E."/>
            <person name="Sagayaradj S."/>
            <person name="Cavanaugh K."/>
            <person name="Han R."/>
            <person name="Bertier L."/>
            <person name="Beede B."/>
            <person name="Kafkas S."/>
            <person name="Golino D."/>
            <person name="Preece J."/>
            <person name="Michelmore R."/>
        </authorList>
    </citation>
    <scope>NUCLEOTIDE SEQUENCE [LARGE SCALE GENOMIC DNA]</scope>
</reference>
<name>A0ACC1CA09_9ROSI</name>
<gene>
    <name evidence="1" type="ORF">Patl1_01580</name>
</gene>
<dbReference type="EMBL" id="CM047897">
    <property type="protein sequence ID" value="KAJ0112462.1"/>
    <property type="molecule type" value="Genomic_DNA"/>
</dbReference>
<dbReference type="Proteomes" id="UP001164250">
    <property type="component" value="Chromosome 1"/>
</dbReference>
<organism evidence="1 2">
    <name type="scientific">Pistacia atlantica</name>
    <dbReference type="NCBI Taxonomy" id="434234"/>
    <lineage>
        <taxon>Eukaryota</taxon>
        <taxon>Viridiplantae</taxon>
        <taxon>Streptophyta</taxon>
        <taxon>Embryophyta</taxon>
        <taxon>Tracheophyta</taxon>
        <taxon>Spermatophyta</taxon>
        <taxon>Magnoliopsida</taxon>
        <taxon>eudicotyledons</taxon>
        <taxon>Gunneridae</taxon>
        <taxon>Pentapetalae</taxon>
        <taxon>rosids</taxon>
        <taxon>malvids</taxon>
        <taxon>Sapindales</taxon>
        <taxon>Anacardiaceae</taxon>
        <taxon>Pistacia</taxon>
    </lineage>
</organism>
<evidence type="ECO:0000313" key="1">
    <source>
        <dbReference type="EMBL" id="KAJ0112462.1"/>
    </source>
</evidence>